<dbReference type="Proteomes" id="UP001642260">
    <property type="component" value="Unassembled WGS sequence"/>
</dbReference>
<dbReference type="Pfam" id="PF01852">
    <property type="entry name" value="START"/>
    <property type="match status" value="1"/>
</dbReference>
<keyword evidence="1" id="KW-1133">Transmembrane helix</keyword>
<evidence type="ECO:0000313" key="4">
    <source>
        <dbReference type="Proteomes" id="UP001642260"/>
    </source>
</evidence>
<dbReference type="PANTHER" id="PTHR19308:SF42">
    <property type="entry name" value="START DOMAIN-CONTAINING PROTEIN"/>
    <property type="match status" value="1"/>
</dbReference>
<dbReference type="PANTHER" id="PTHR19308">
    <property type="entry name" value="PHOSPHATIDYLCHOLINE TRANSFER PROTEIN"/>
    <property type="match status" value="1"/>
</dbReference>
<dbReference type="FunFam" id="3.30.530.20:FF:000006">
    <property type="entry name" value="StAR-related lipid transfer protein 7, mitochondrial"/>
    <property type="match status" value="1"/>
</dbReference>
<dbReference type="InterPro" id="IPR051213">
    <property type="entry name" value="START_lipid_transfer"/>
</dbReference>
<evidence type="ECO:0000259" key="2">
    <source>
        <dbReference type="PROSITE" id="PS50848"/>
    </source>
</evidence>
<dbReference type="InterPro" id="IPR023393">
    <property type="entry name" value="START-like_dom_sf"/>
</dbReference>
<name>A0ABC8KWX9_ERUVS</name>
<reference evidence="3 4" key="1">
    <citation type="submission" date="2022-03" db="EMBL/GenBank/DDBJ databases">
        <authorList>
            <person name="Macdonald S."/>
            <person name="Ahmed S."/>
            <person name="Newling K."/>
        </authorList>
    </citation>
    <scope>NUCLEOTIDE SEQUENCE [LARGE SCALE GENOMIC DNA]</scope>
</reference>
<dbReference type="Gene3D" id="3.30.530.20">
    <property type="match status" value="1"/>
</dbReference>
<dbReference type="SUPFAM" id="SSF55961">
    <property type="entry name" value="Bet v1-like"/>
    <property type="match status" value="1"/>
</dbReference>
<accession>A0ABC8KWX9</accession>
<dbReference type="EMBL" id="CAKOAT010360709">
    <property type="protein sequence ID" value="CAH8363448.1"/>
    <property type="molecule type" value="Genomic_DNA"/>
</dbReference>
<protein>
    <recommendedName>
        <fullName evidence="2">START domain-containing protein</fullName>
    </recommendedName>
</protein>
<sequence length="400" mass="44493">MALLVTIILGLAFVVGLLIGWAWKPRWVSSSSEDKVKLQCSAPRQHKTVSPVSSSQQVHVLDGGKKTEERLPNTVTELDLRHLVQLVERKDGGPAWVQMMDQFIPGMRYQAWLREPKNGPTEYRSRTVFEDSTSEIVRDFFWDDEFRPTWDTMLSSSTTVEECTSTGSMIVRWLRKFPFFCSDREYVIGRRIWNCGETYYCVTKGVSVPSIPHNNKQKRVDLFYSSWCIRPVESRRDDGVTSACEVILFHHEDMGIPREIAKLGVKRGMWGAVKKMEPGLRAYQEQRLSGEGGGGGYKLSRPALMAQINTKITSEQLVLLANGASPVTETPVTLNQENGDGAENFKKLLIIGGAVAIACTLSGGGGLVPPAVLLGFGKRFCGRKRELQGTTASQSQTASL</sequence>
<keyword evidence="1" id="KW-0812">Transmembrane</keyword>
<keyword evidence="4" id="KW-1185">Reference proteome</keyword>
<dbReference type="CDD" id="cd08870">
    <property type="entry name" value="START_STARD2_7-like"/>
    <property type="match status" value="1"/>
</dbReference>
<proteinExistence type="predicted"/>
<evidence type="ECO:0000313" key="3">
    <source>
        <dbReference type="EMBL" id="CAH8363448.1"/>
    </source>
</evidence>
<dbReference type="PROSITE" id="PS50848">
    <property type="entry name" value="START"/>
    <property type="match status" value="1"/>
</dbReference>
<gene>
    <name evidence="3" type="ORF">ERUC_LOCUS29204</name>
</gene>
<evidence type="ECO:0000256" key="1">
    <source>
        <dbReference type="SAM" id="Phobius"/>
    </source>
</evidence>
<dbReference type="InterPro" id="IPR002913">
    <property type="entry name" value="START_lipid-bd_dom"/>
</dbReference>
<feature type="domain" description="START" evidence="2">
    <location>
        <begin position="94"/>
        <end position="285"/>
    </location>
</feature>
<feature type="transmembrane region" description="Helical" evidence="1">
    <location>
        <begin position="348"/>
        <end position="376"/>
    </location>
</feature>
<dbReference type="AlphaFoldDB" id="A0ABC8KWX9"/>
<dbReference type="GO" id="GO:0005737">
    <property type="term" value="C:cytoplasm"/>
    <property type="evidence" value="ECO:0007669"/>
    <property type="project" value="UniProtKB-ARBA"/>
</dbReference>
<comment type="caution">
    <text evidence="3">The sequence shown here is derived from an EMBL/GenBank/DDBJ whole genome shotgun (WGS) entry which is preliminary data.</text>
</comment>
<keyword evidence="1" id="KW-0472">Membrane</keyword>
<organism evidence="3 4">
    <name type="scientific">Eruca vesicaria subsp. sativa</name>
    <name type="common">Garden rocket</name>
    <name type="synonym">Eruca sativa</name>
    <dbReference type="NCBI Taxonomy" id="29727"/>
    <lineage>
        <taxon>Eukaryota</taxon>
        <taxon>Viridiplantae</taxon>
        <taxon>Streptophyta</taxon>
        <taxon>Embryophyta</taxon>
        <taxon>Tracheophyta</taxon>
        <taxon>Spermatophyta</taxon>
        <taxon>Magnoliopsida</taxon>
        <taxon>eudicotyledons</taxon>
        <taxon>Gunneridae</taxon>
        <taxon>Pentapetalae</taxon>
        <taxon>rosids</taxon>
        <taxon>malvids</taxon>
        <taxon>Brassicales</taxon>
        <taxon>Brassicaceae</taxon>
        <taxon>Brassiceae</taxon>
        <taxon>Eruca</taxon>
    </lineage>
</organism>